<feature type="transmembrane region" description="Helical" evidence="2">
    <location>
        <begin position="76"/>
        <end position="100"/>
    </location>
</feature>
<accession>A0A9P8UKP4</accession>
<feature type="region of interest" description="Disordered" evidence="1">
    <location>
        <begin position="219"/>
        <end position="331"/>
    </location>
</feature>
<keyword evidence="2" id="KW-0472">Membrane</keyword>
<feature type="transmembrane region" description="Helical" evidence="2">
    <location>
        <begin position="44"/>
        <end position="64"/>
    </location>
</feature>
<dbReference type="AlphaFoldDB" id="A0A9P8UKP4"/>
<dbReference type="EMBL" id="JAGPXC010000004">
    <property type="protein sequence ID" value="KAH6654295.1"/>
    <property type="molecule type" value="Genomic_DNA"/>
</dbReference>
<proteinExistence type="predicted"/>
<evidence type="ECO:0000256" key="1">
    <source>
        <dbReference type="SAM" id="MobiDB-lite"/>
    </source>
</evidence>
<keyword evidence="4" id="KW-1185">Reference proteome</keyword>
<name>A0A9P8UKP4_9PEZI</name>
<dbReference type="Proteomes" id="UP000758603">
    <property type="component" value="Unassembled WGS sequence"/>
</dbReference>
<protein>
    <recommendedName>
        <fullName evidence="5">MARVEL domain-containing protein</fullName>
    </recommendedName>
</protein>
<evidence type="ECO:0000313" key="4">
    <source>
        <dbReference type="Proteomes" id="UP000758603"/>
    </source>
</evidence>
<sequence length="331" mass="35740">MANDGKAIIPTPTWVLIVRVFQVILSLIVIGGSGWFIHSLYLPSLAFAIVCTLFTWVIFVYAILSEKVSSCHGAYNTWAILSLDGLMIIFWLSAMGAVAAQRGEFKYSVQASCFSDGSTINSGSCVIYKRAYVANDTALAVMSAVAGVSALIMLLFVASFAYVCHHFRLSWVSSPSDAEKQAGGGAPGANNTTVQHQQPGVEMQANIPAQQAQPLLNQQQGGYPVQQQQGGYPQQQQQQPPKWAEAVYPEHTGYSHQGTPSPAPAPVYNQNQPYDPYVQQQSTGYAGAPGVYSPNQASPVHEVPYSPHTPGPHEAPAQHVQPVYQLPADHR</sequence>
<dbReference type="OrthoDB" id="5241662at2759"/>
<dbReference type="PANTHER" id="PTHR37451">
    <property type="entry name" value="MARVEL DOMAIN"/>
    <property type="match status" value="1"/>
</dbReference>
<keyword evidence="2" id="KW-1133">Transmembrane helix</keyword>
<evidence type="ECO:0008006" key="5">
    <source>
        <dbReference type="Google" id="ProtNLM"/>
    </source>
</evidence>
<dbReference type="RefSeq" id="XP_045958565.1">
    <property type="nucleotide sequence ID" value="XM_046107303.1"/>
</dbReference>
<feature type="compositionally biased region" description="Low complexity" evidence="1">
    <location>
        <begin position="219"/>
        <end position="241"/>
    </location>
</feature>
<keyword evidence="2" id="KW-0812">Transmembrane</keyword>
<organism evidence="3 4">
    <name type="scientific">Truncatella angustata</name>
    <dbReference type="NCBI Taxonomy" id="152316"/>
    <lineage>
        <taxon>Eukaryota</taxon>
        <taxon>Fungi</taxon>
        <taxon>Dikarya</taxon>
        <taxon>Ascomycota</taxon>
        <taxon>Pezizomycotina</taxon>
        <taxon>Sordariomycetes</taxon>
        <taxon>Xylariomycetidae</taxon>
        <taxon>Amphisphaeriales</taxon>
        <taxon>Sporocadaceae</taxon>
        <taxon>Truncatella</taxon>
    </lineage>
</organism>
<dbReference type="GeneID" id="70136194"/>
<gene>
    <name evidence="3" type="ORF">BKA67DRAFT_658602</name>
</gene>
<comment type="caution">
    <text evidence="3">The sequence shown here is derived from an EMBL/GenBank/DDBJ whole genome shotgun (WGS) entry which is preliminary data.</text>
</comment>
<evidence type="ECO:0000313" key="3">
    <source>
        <dbReference type="EMBL" id="KAH6654295.1"/>
    </source>
</evidence>
<reference evidence="3" key="1">
    <citation type="journal article" date="2021" name="Nat. Commun.">
        <title>Genetic determinants of endophytism in the Arabidopsis root mycobiome.</title>
        <authorList>
            <person name="Mesny F."/>
            <person name="Miyauchi S."/>
            <person name="Thiergart T."/>
            <person name="Pickel B."/>
            <person name="Atanasova L."/>
            <person name="Karlsson M."/>
            <person name="Huettel B."/>
            <person name="Barry K.W."/>
            <person name="Haridas S."/>
            <person name="Chen C."/>
            <person name="Bauer D."/>
            <person name="Andreopoulos W."/>
            <person name="Pangilinan J."/>
            <person name="LaButti K."/>
            <person name="Riley R."/>
            <person name="Lipzen A."/>
            <person name="Clum A."/>
            <person name="Drula E."/>
            <person name="Henrissat B."/>
            <person name="Kohler A."/>
            <person name="Grigoriev I.V."/>
            <person name="Martin F.M."/>
            <person name="Hacquard S."/>
        </authorList>
    </citation>
    <scope>NUCLEOTIDE SEQUENCE</scope>
    <source>
        <strain evidence="3">MPI-SDFR-AT-0073</strain>
    </source>
</reference>
<feature type="compositionally biased region" description="Polar residues" evidence="1">
    <location>
        <begin position="268"/>
        <end position="284"/>
    </location>
</feature>
<dbReference type="GO" id="GO:0016020">
    <property type="term" value="C:membrane"/>
    <property type="evidence" value="ECO:0007669"/>
    <property type="project" value="UniProtKB-SubCell"/>
</dbReference>
<feature type="transmembrane region" description="Helical" evidence="2">
    <location>
        <begin position="138"/>
        <end position="163"/>
    </location>
</feature>
<evidence type="ECO:0000256" key="2">
    <source>
        <dbReference type="SAM" id="Phobius"/>
    </source>
</evidence>
<dbReference type="PANTHER" id="PTHR37451:SF4">
    <property type="entry name" value="MARVEL DOMAIN-CONTAINING PROTEIN"/>
    <property type="match status" value="1"/>
</dbReference>
<feature type="transmembrane region" description="Helical" evidence="2">
    <location>
        <begin position="12"/>
        <end position="38"/>
    </location>
</feature>